<dbReference type="InterPro" id="IPR007816">
    <property type="entry name" value="ResB-like_domain"/>
</dbReference>
<comment type="similarity">
    <text evidence="6">Belongs to the Ccs1/CcsB family.</text>
</comment>
<keyword evidence="6" id="KW-0793">Thylakoid</keyword>
<dbReference type="PANTHER" id="PTHR31566:SF0">
    <property type="entry name" value="CYTOCHROME C BIOGENESIS PROTEIN CCS1, CHLOROPLASTIC"/>
    <property type="match status" value="1"/>
</dbReference>
<geneLocation type="chloroplast" evidence="9"/>
<dbReference type="PANTHER" id="PTHR31566">
    <property type="entry name" value="CYTOCHROME C BIOGENESIS PROTEIN CCS1, CHLOROPLASTIC"/>
    <property type="match status" value="1"/>
</dbReference>
<feature type="transmembrane region" description="Helical" evidence="7">
    <location>
        <begin position="79"/>
        <end position="102"/>
    </location>
</feature>
<keyword evidence="2 6" id="KW-0812">Transmembrane</keyword>
<feature type="transmembrane region" description="Helical" evidence="7">
    <location>
        <begin position="12"/>
        <end position="37"/>
    </location>
</feature>
<evidence type="ECO:0000259" key="8">
    <source>
        <dbReference type="Pfam" id="PF05140"/>
    </source>
</evidence>
<dbReference type="HAMAP" id="MF_01392">
    <property type="entry name" value="CytC_Ccs1"/>
    <property type="match status" value="1"/>
</dbReference>
<dbReference type="GeneID" id="29999439"/>
<keyword evidence="4 6" id="KW-1133">Transmembrane helix</keyword>
<dbReference type="RefSeq" id="YP_009314223.1">
    <property type="nucleotide sequence ID" value="NC_031661.1"/>
</dbReference>
<comment type="subunit">
    <text evidence="6">May interact with CcsA.</text>
</comment>
<keyword evidence="9" id="KW-0934">Plastid</keyword>
<keyword evidence="3 6" id="KW-0201">Cytochrome c-type biogenesis</keyword>
<evidence type="ECO:0000256" key="1">
    <source>
        <dbReference type="ARBA" id="ARBA00004141"/>
    </source>
</evidence>
<evidence type="ECO:0000256" key="6">
    <source>
        <dbReference type="HAMAP-Rule" id="MF_01392"/>
    </source>
</evidence>
<evidence type="ECO:0000256" key="3">
    <source>
        <dbReference type="ARBA" id="ARBA00022748"/>
    </source>
</evidence>
<evidence type="ECO:0000313" key="9">
    <source>
        <dbReference type="EMBL" id="SCW22477.1"/>
    </source>
</evidence>
<dbReference type="GO" id="GO:0017004">
    <property type="term" value="P:cytochrome complex assembly"/>
    <property type="evidence" value="ECO:0007669"/>
    <property type="project" value="UniProtKB-UniRule"/>
</dbReference>
<accession>A0A1G4NV09</accession>
<reference evidence="9" key="1">
    <citation type="submission" date="2016-10" db="EMBL/GenBank/DDBJ databases">
        <title>Chloroplast genomes as a tool to resolve red algal phylogenies: a case study in the Nemaliales.</title>
        <authorList>
            <person name="Costa J.F."/>
            <person name="Lin S.M."/>
            <person name="Macaya E.C."/>
            <person name="Fernandez-Garcia C."/>
            <person name="Verbruggen H."/>
        </authorList>
    </citation>
    <scope>NUCLEOTIDE SEQUENCE</scope>
</reference>
<dbReference type="AlphaFoldDB" id="A0A1G4NV09"/>
<dbReference type="EMBL" id="LT622869">
    <property type="protein sequence ID" value="SCW22477.1"/>
    <property type="molecule type" value="Genomic_DNA"/>
</dbReference>
<comment type="function">
    <text evidence="6">Required during biogenesis of c-type cytochromes (cytochrome c6 and cytochrome f) at the step of heme attachment.</text>
</comment>
<name>A0A1G4NV09_9FLOR</name>
<dbReference type="GO" id="GO:0009535">
    <property type="term" value="C:chloroplast thylakoid membrane"/>
    <property type="evidence" value="ECO:0007669"/>
    <property type="project" value="UniProtKB-SubCell"/>
</dbReference>
<evidence type="ECO:0000256" key="7">
    <source>
        <dbReference type="SAM" id="Phobius"/>
    </source>
</evidence>
<keyword evidence="9" id="KW-0150">Chloroplast</keyword>
<dbReference type="InterPro" id="IPR023494">
    <property type="entry name" value="Cyt_c_bgen_Ccs1/CcsB/ResB"/>
</dbReference>
<proteinExistence type="inferred from homology"/>
<feature type="domain" description="ResB-like" evidence="8">
    <location>
        <begin position="18"/>
        <end position="292"/>
    </location>
</feature>
<sequence>MTYKIVKWKVFRLLGNLNFSITLLLIIASISVLGTIIEQNQSIDYYKLKYPIDQVNFMGLNWLTITRYHLDEIYTSFPFLSLTMLFSLSLLICTFSTQLPSLRNARQWKMKAEIRKDNNISNILSFDNQSFCIPLYTLAKRQYYTFYQEKTIYAYKGLYGRIAPIIVHFSIIALLTGALGSLFSSFYIQAMVPKGENFSLHNITNSGIFSKIPDNITGKVHNFDIEYYPNSSIKQFRSSIEIYNQNNHKKLLQTIEVNKPLKFENLTIYQTDWKINGLRLQVDNKIIQVPVTEINENKQYWFTSIKYANNRRISMVISNLQDNILCYDQNGDLIKSITLNQIDEIDHIPIRVIEILTSTGLQIKADYGLTLVYASFGLLMLSIIISYLSFSQIWIANKQYIIRISGKTNRAQLNLEEDLLYIYKYLQNKK</sequence>
<reference evidence="9" key="2">
    <citation type="submission" date="2016-10" db="EMBL/GenBank/DDBJ databases">
        <authorList>
            <person name="de Groot N.N."/>
        </authorList>
    </citation>
    <scope>NUCLEOTIDE SEQUENCE</scope>
</reference>
<organism evidence="9">
    <name type="scientific">Liagora harveyana</name>
    <dbReference type="NCBI Taxonomy" id="406718"/>
    <lineage>
        <taxon>Eukaryota</taxon>
        <taxon>Rhodophyta</taxon>
        <taxon>Florideophyceae</taxon>
        <taxon>Nemaliophycidae</taxon>
        <taxon>Nemaliales</taxon>
        <taxon>Liagoraceae</taxon>
        <taxon>Liagora</taxon>
    </lineage>
</organism>
<feature type="domain" description="ResB-like" evidence="8">
    <location>
        <begin position="353"/>
        <end position="418"/>
    </location>
</feature>
<comment type="subcellular location">
    <subcellularLocation>
        <location evidence="1">Membrane</location>
        <topology evidence="1">Multi-pass membrane protein</topology>
    </subcellularLocation>
    <subcellularLocation>
        <location evidence="6">Plastid</location>
        <location evidence="6">Chloroplast thylakoid membrane</location>
        <topology evidence="6">Multi-pass membrane protein</topology>
    </subcellularLocation>
</comment>
<evidence type="ECO:0000256" key="2">
    <source>
        <dbReference type="ARBA" id="ARBA00022692"/>
    </source>
</evidence>
<gene>
    <name evidence="6 9" type="primary">ccs1</name>
    <name evidence="9" type="ORF">J0237_10</name>
</gene>
<evidence type="ECO:0000256" key="4">
    <source>
        <dbReference type="ARBA" id="ARBA00022989"/>
    </source>
</evidence>
<feature type="transmembrane region" description="Helical" evidence="7">
    <location>
        <begin position="367"/>
        <end position="390"/>
    </location>
</feature>
<protein>
    <recommendedName>
        <fullName evidence="6">Cytochrome c biogenesis protein Ccs1</fullName>
    </recommendedName>
</protein>
<evidence type="ECO:0000256" key="5">
    <source>
        <dbReference type="ARBA" id="ARBA00023136"/>
    </source>
</evidence>
<keyword evidence="5 6" id="KW-0472">Membrane</keyword>
<dbReference type="Pfam" id="PF05140">
    <property type="entry name" value="ResB"/>
    <property type="match status" value="2"/>
</dbReference>
<feature type="transmembrane region" description="Helical" evidence="7">
    <location>
        <begin position="165"/>
        <end position="188"/>
    </location>
</feature>